<keyword evidence="1" id="KW-0597">Phosphoprotein</keyword>
<keyword evidence="3 4" id="KW-0040">ANK repeat</keyword>
<dbReference type="GO" id="GO:2001280">
    <property type="term" value="P:positive regulation of unsaturated fatty acid biosynthetic process"/>
    <property type="evidence" value="ECO:0007669"/>
    <property type="project" value="EnsemblFungi"/>
</dbReference>
<dbReference type="Proteomes" id="UP000005220">
    <property type="component" value="Chromosome 3"/>
</dbReference>
<evidence type="ECO:0000256" key="2">
    <source>
        <dbReference type="ARBA" id="ARBA00022737"/>
    </source>
</evidence>
<feature type="compositionally biased region" description="Basic and acidic residues" evidence="5">
    <location>
        <begin position="1"/>
        <end position="14"/>
    </location>
</feature>
<dbReference type="Gene3D" id="2.60.40.10">
    <property type="entry name" value="Immunoglobulins"/>
    <property type="match status" value="1"/>
</dbReference>
<evidence type="ECO:0000256" key="6">
    <source>
        <dbReference type="SAM" id="Phobius"/>
    </source>
</evidence>
<dbReference type="eggNOG" id="KOG3836">
    <property type="taxonomic scope" value="Eukaryota"/>
</dbReference>
<evidence type="ECO:0000256" key="4">
    <source>
        <dbReference type="PROSITE-ProRule" id="PRU00023"/>
    </source>
</evidence>
<dbReference type="RefSeq" id="XP_003956510.1">
    <property type="nucleotide sequence ID" value="XM_003956461.1"/>
</dbReference>
<dbReference type="OrthoDB" id="71307at2759"/>
<dbReference type="PROSITE" id="PS50088">
    <property type="entry name" value="ANK_REPEAT"/>
    <property type="match status" value="1"/>
</dbReference>
<keyword evidence="6" id="KW-0812">Transmembrane</keyword>
<dbReference type="Pfam" id="PF01833">
    <property type="entry name" value="TIG"/>
    <property type="match status" value="1"/>
</dbReference>
<dbReference type="SUPFAM" id="SSF81296">
    <property type="entry name" value="E set domains"/>
    <property type="match status" value="1"/>
</dbReference>
<dbReference type="FunCoup" id="H2ASM5">
    <property type="interactions" value="1295"/>
</dbReference>
<dbReference type="GO" id="GO:0010106">
    <property type="term" value="P:cellular response to iron ion starvation"/>
    <property type="evidence" value="ECO:0007669"/>
    <property type="project" value="EnsemblFungi"/>
</dbReference>
<dbReference type="Pfam" id="PF13637">
    <property type="entry name" value="Ank_4"/>
    <property type="match status" value="1"/>
</dbReference>
<feature type="compositionally biased region" description="Low complexity" evidence="5">
    <location>
        <begin position="365"/>
        <end position="392"/>
    </location>
</feature>
<dbReference type="GO" id="GO:0071279">
    <property type="term" value="P:cellular response to cobalt ion"/>
    <property type="evidence" value="ECO:0007669"/>
    <property type="project" value="EnsemblFungi"/>
</dbReference>
<dbReference type="SMART" id="SM00429">
    <property type="entry name" value="IPT"/>
    <property type="match status" value="1"/>
</dbReference>
<evidence type="ECO:0000313" key="9">
    <source>
        <dbReference type="Proteomes" id="UP000005220"/>
    </source>
</evidence>
<dbReference type="AlphaFoldDB" id="H2ASM5"/>
<dbReference type="EMBL" id="HE650823">
    <property type="protein sequence ID" value="CCF57375.1"/>
    <property type="molecule type" value="Genomic_DNA"/>
</dbReference>
<dbReference type="GO" id="GO:0005789">
    <property type="term" value="C:endoplasmic reticulum membrane"/>
    <property type="evidence" value="ECO:0007669"/>
    <property type="project" value="EnsemblFungi"/>
</dbReference>
<dbReference type="GO" id="GO:0005634">
    <property type="term" value="C:nucleus"/>
    <property type="evidence" value="ECO:0007669"/>
    <property type="project" value="EnsemblFungi"/>
</dbReference>
<dbReference type="SUPFAM" id="SSF48403">
    <property type="entry name" value="Ankyrin repeat"/>
    <property type="match status" value="1"/>
</dbReference>
<dbReference type="Gene3D" id="1.25.40.20">
    <property type="entry name" value="Ankyrin repeat-containing domain"/>
    <property type="match status" value="1"/>
</dbReference>
<dbReference type="GO" id="GO:0030466">
    <property type="term" value="P:silent mating-type cassette heterochromatin formation"/>
    <property type="evidence" value="ECO:0007669"/>
    <property type="project" value="EnsemblFungi"/>
</dbReference>
<dbReference type="InterPro" id="IPR057962">
    <property type="entry name" value="SPT23_MGA2_DBD"/>
</dbReference>
<dbReference type="GO" id="GO:0045944">
    <property type="term" value="P:positive regulation of transcription by RNA polymerase II"/>
    <property type="evidence" value="ECO:0007669"/>
    <property type="project" value="EnsemblFungi"/>
</dbReference>
<evidence type="ECO:0000256" key="1">
    <source>
        <dbReference type="ARBA" id="ARBA00022553"/>
    </source>
</evidence>
<dbReference type="PANTHER" id="PTHR42264:SF3">
    <property type="entry name" value="F-BOX DOMAIN-CONTAINING PROTEIN-RELATED"/>
    <property type="match status" value="1"/>
</dbReference>
<dbReference type="PROSITE" id="PS50297">
    <property type="entry name" value="ANK_REP_REGION"/>
    <property type="match status" value="1"/>
</dbReference>
<gene>
    <name evidence="8" type="primary">KAFR0C03840</name>
    <name evidence="8" type="ORF">KAFR_0C03840</name>
</gene>
<feature type="transmembrane region" description="Helical" evidence="6">
    <location>
        <begin position="902"/>
        <end position="923"/>
    </location>
</feature>
<dbReference type="InterPro" id="IPR002110">
    <property type="entry name" value="Ankyrin_rpt"/>
</dbReference>
<dbReference type="CDD" id="cd00102">
    <property type="entry name" value="IPT"/>
    <property type="match status" value="1"/>
</dbReference>
<dbReference type="GO" id="GO:0071456">
    <property type="term" value="P:cellular response to hypoxia"/>
    <property type="evidence" value="ECO:0007669"/>
    <property type="project" value="EnsemblFungi"/>
</dbReference>
<dbReference type="GO" id="GO:0106254">
    <property type="term" value="F:lipid sensor activity"/>
    <property type="evidence" value="ECO:0007669"/>
    <property type="project" value="EnsemblFungi"/>
</dbReference>
<dbReference type="PANTHER" id="PTHR42264">
    <property type="entry name" value="EPHRIN_REC_LIKE DOMAIN-CONTAINING PROTEIN"/>
    <property type="match status" value="1"/>
</dbReference>
<sequence length="982" mass="110825">MNIASEVDKSKHSDNQNITTTTTTTTAAAAASTTTTDNNNMLLGKNDLDYMVNNLLEDIVYNEEKDGDVSPINSNMNNNSEYEDASLFHQLQFGRKLEIKSEFTHPVKYIQVDEETLPLRLQVSGLPDISRVENQLKLTLKLTNTRGYKLNQRLVYLPIDSIAREKFFLKKTTNMDDKDENPLNLNFPKSFKENLLFLQAFLICKGTYVPTYVCDRCVQREQRRASRRKSGLSDNLLWCNNNNRRAIIFNNKQIFRTSKYNANEIEFDLISRIVCYCRHHKANDGFQILFIIKDSNNTVIAKTLTNSIVIQDRKPNAFKSSANLLSINEMDSNTNGIKKSNNDDLNKFSMAEVFSSNKMFCSTSASSSSSESSTNNNNNNNNNNNSNYNNTSFDYNLGLDNDSSSYSNYSSLDLKQPYPITKTNVYYNSQIFPSPTSMSETGSDIRMISENYIASSKSDRKRLRANFEMNSNNSNSSNNKPMIQKIIPAQGSVNGGIEITLLGSNFKQGQIIKFGENLALSTQCWNESTIVTYLPPASTAGQVFVTIEDRPENGISLTTPFTTPNSIQNSNTNENKVVFTYVDDTDRHLIELALQIVGLKMNGKLEDARNIAKRIVGVNTNGTNDTTNNFNTPSNLSSSSSSSHNDEMLIVNVISSFKKGSKNLNISMSDEQGRTLLHYAALKSYYSLVKILVSYGANIDKIDLFGFNSFHFACIGGNFRIIDFFSYHCNTDINLLTFNRLNGRDLLLNNHGIDYLNNRDIDTVSSLSTSSSIYNIDDSDIISQDDEPISATTENISGYETDADNEFESEEEAFKESAAQQSVNEVSLWNRMVNRFNDELLPKYEDLFPKALLDIKSSTDVATTEAAENTETDEEDDLDDDVIRGFNSFFLQQRKNFQNDKMLQFFWLPLMIFLLCLISFYRLGSTDNQAHHMINVISKYLRMGLTKVLIGNERVKTSLKVSFKNQLSNFQASRAVAGFVNT</sequence>
<dbReference type="Pfam" id="PF25603">
    <property type="entry name" value="SPT23_MGA2_DBD"/>
    <property type="match status" value="1"/>
</dbReference>
<feature type="region of interest" description="Disordered" evidence="5">
    <location>
        <begin position="1"/>
        <end position="20"/>
    </location>
</feature>
<keyword evidence="2" id="KW-0677">Repeat</keyword>
<dbReference type="InterPro" id="IPR002909">
    <property type="entry name" value="IPT_dom"/>
</dbReference>
<dbReference type="STRING" id="1071382.H2ASM5"/>
<dbReference type="GeneID" id="13885294"/>
<dbReference type="KEGG" id="kaf:KAFR_0C03840"/>
<dbReference type="InterPro" id="IPR013783">
    <property type="entry name" value="Ig-like_fold"/>
</dbReference>
<feature type="region of interest" description="Disordered" evidence="5">
    <location>
        <begin position="365"/>
        <end position="394"/>
    </location>
</feature>
<dbReference type="InterPro" id="IPR036770">
    <property type="entry name" value="Ankyrin_rpt-contain_sf"/>
</dbReference>
<dbReference type="HOGENOM" id="CLU_004311_0_0_1"/>
<feature type="repeat" description="ANK" evidence="4">
    <location>
        <begin position="672"/>
        <end position="704"/>
    </location>
</feature>
<dbReference type="GO" id="GO:0048255">
    <property type="term" value="P:mRNA stabilization"/>
    <property type="evidence" value="ECO:0007669"/>
    <property type="project" value="EnsemblFungi"/>
</dbReference>
<reference evidence="8 9" key="1">
    <citation type="journal article" date="2011" name="Proc. Natl. Acad. Sci. U.S.A.">
        <title>Evolutionary erosion of yeast sex chromosomes by mating-type switching accidents.</title>
        <authorList>
            <person name="Gordon J.L."/>
            <person name="Armisen D."/>
            <person name="Proux-Wera E."/>
            <person name="Oheigeartaigh S.S."/>
            <person name="Byrne K.P."/>
            <person name="Wolfe K.H."/>
        </authorList>
    </citation>
    <scope>NUCLEOTIDE SEQUENCE [LARGE SCALE GENOMIC DNA]</scope>
    <source>
        <strain evidence="9">ATCC 22294 / BCRC 22015 / CBS 2517 / CECT 1963 / NBRC 1671 / NRRL Y-8276</strain>
    </source>
</reference>
<dbReference type="SMART" id="SM00248">
    <property type="entry name" value="ANK"/>
    <property type="match status" value="2"/>
</dbReference>
<proteinExistence type="predicted"/>
<evidence type="ECO:0000313" key="8">
    <source>
        <dbReference type="EMBL" id="CCF57375.1"/>
    </source>
</evidence>
<dbReference type="FunFam" id="2.60.40.10:FF:001880">
    <property type="entry name" value="Mga2p"/>
    <property type="match status" value="1"/>
</dbReference>
<feature type="region of interest" description="Disordered" evidence="5">
    <location>
        <begin position="622"/>
        <end position="643"/>
    </location>
</feature>
<dbReference type="InterPro" id="IPR014756">
    <property type="entry name" value="Ig_E-set"/>
</dbReference>
<evidence type="ECO:0000256" key="3">
    <source>
        <dbReference type="ARBA" id="ARBA00023043"/>
    </source>
</evidence>
<accession>H2ASM5</accession>
<name>H2ASM5_KAZAF</name>
<feature type="domain" description="IPT/TIG" evidence="7">
    <location>
        <begin position="480"/>
        <end position="564"/>
    </location>
</feature>
<keyword evidence="6" id="KW-1133">Transmembrane helix</keyword>
<dbReference type="InParanoid" id="H2ASM5"/>
<keyword evidence="6" id="KW-0472">Membrane</keyword>
<protein>
    <recommendedName>
        <fullName evidence="7">IPT/TIG domain-containing protein</fullName>
    </recommendedName>
</protein>
<evidence type="ECO:0000256" key="5">
    <source>
        <dbReference type="SAM" id="MobiDB-lite"/>
    </source>
</evidence>
<keyword evidence="9" id="KW-1185">Reference proteome</keyword>
<evidence type="ECO:0000259" key="7">
    <source>
        <dbReference type="SMART" id="SM00429"/>
    </source>
</evidence>
<organism evidence="8 9">
    <name type="scientific">Kazachstania africana (strain ATCC 22294 / BCRC 22015 / CBS 2517 / CECT 1963 / NBRC 1671 / NRRL Y-8276)</name>
    <name type="common">Yeast</name>
    <name type="synonym">Kluyveromyces africanus</name>
    <dbReference type="NCBI Taxonomy" id="1071382"/>
    <lineage>
        <taxon>Eukaryota</taxon>
        <taxon>Fungi</taxon>
        <taxon>Dikarya</taxon>
        <taxon>Ascomycota</taxon>
        <taxon>Saccharomycotina</taxon>
        <taxon>Saccharomycetes</taxon>
        <taxon>Saccharomycetales</taxon>
        <taxon>Saccharomycetaceae</taxon>
        <taxon>Kazachstania</taxon>
    </lineage>
</organism>